<sequence>MRNMSPDELRELIAEIELLIHRKYAEARAAVKVIARDAGLPLRALAS</sequence>
<accession>A0A1I5WQ43</accession>
<organism evidence="1 2">
    <name type="scientific">Tranquillimonas alkanivorans</name>
    <dbReference type="NCBI Taxonomy" id="441119"/>
    <lineage>
        <taxon>Bacteria</taxon>
        <taxon>Pseudomonadati</taxon>
        <taxon>Pseudomonadota</taxon>
        <taxon>Alphaproteobacteria</taxon>
        <taxon>Rhodobacterales</taxon>
        <taxon>Roseobacteraceae</taxon>
        <taxon>Tranquillimonas</taxon>
    </lineage>
</organism>
<evidence type="ECO:0000313" key="1">
    <source>
        <dbReference type="EMBL" id="SFQ21496.1"/>
    </source>
</evidence>
<proteinExistence type="predicted"/>
<name>A0A1I5WQ43_9RHOB</name>
<dbReference type="AlphaFoldDB" id="A0A1I5WQ43"/>
<dbReference type="EMBL" id="FOXA01000052">
    <property type="protein sequence ID" value="SFQ21496.1"/>
    <property type="molecule type" value="Genomic_DNA"/>
</dbReference>
<protein>
    <submittedName>
        <fullName evidence="1">Uncharacterized protein</fullName>
    </submittedName>
</protein>
<gene>
    <name evidence="1" type="ORF">SAMN04488047_1522</name>
</gene>
<evidence type="ECO:0000313" key="2">
    <source>
        <dbReference type="Proteomes" id="UP000199356"/>
    </source>
</evidence>
<reference evidence="1 2" key="1">
    <citation type="submission" date="2016-10" db="EMBL/GenBank/DDBJ databases">
        <authorList>
            <person name="de Groot N.N."/>
        </authorList>
    </citation>
    <scope>NUCLEOTIDE SEQUENCE [LARGE SCALE GENOMIC DNA]</scope>
    <source>
        <strain evidence="1 2">DSM 19547</strain>
    </source>
</reference>
<dbReference type="Proteomes" id="UP000199356">
    <property type="component" value="Unassembled WGS sequence"/>
</dbReference>
<keyword evidence="2" id="KW-1185">Reference proteome</keyword>